<feature type="domain" description="Chorismate mutase" evidence="20">
    <location>
        <begin position="1"/>
        <end position="90"/>
    </location>
</feature>
<dbReference type="PANTHER" id="PTHR21022:SF19">
    <property type="entry name" value="PREPHENATE DEHYDRATASE-RELATED"/>
    <property type="match status" value="1"/>
</dbReference>
<dbReference type="GO" id="GO:0009094">
    <property type="term" value="P:L-phenylalanine biosynthetic process"/>
    <property type="evidence" value="ECO:0007669"/>
    <property type="project" value="UniProtKB-KW"/>
</dbReference>
<gene>
    <name evidence="23" type="ORF">IAB06_03495</name>
</gene>
<name>A0A9D1MPH0_9FIRM</name>
<dbReference type="SUPFAM" id="SSF55021">
    <property type="entry name" value="ACT-like"/>
    <property type="match status" value="1"/>
</dbReference>
<evidence type="ECO:0000256" key="3">
    <source>
        <dbReference type="ARBA" id="ARBA00004496"/>
    </source>
</evidence>
<dbReference type="Gene3D" id="3.30.70.260">
    <property type="match status" value="1"/>
</dbReference>
<evidence type="ECO:0000259" key="20">
    <source>
        <dbReference type="PROSITE" id="PS51168"/>
    </source>
</evidence>
<dbReference type="EMBL" id="DVNI01000051">
    <property type="protein sequence ID" value="HIU64091.1"/>
    <property type="molecule type" value="Genomic_DNA"/>
</dbReference>
<evidence type="ECO:0000256" key="6">
    <source>
        <dbReference type="ARBA" id="ARBA00013147"/>
    </source>
</evidence>
<dbReference type="InterPro" id="IPR045865">
    <property type="entry name" value="ACT-like_dom_sf"/>
</dbReference>
<comment type="function">
    <text evidence="2">Catalyzes the Claisen rearrangement of chorismate to prephenate and the decarboxylation/dehydration of prephenate to phenylpyruvate.</text>
</comment>
<evidence type="ECO:0000256" key="18">
    <source>
        <dbReference type="ARBA" id="ARBA00047848"/>
    </source>
</evidence>
<dbReference type="GO" id="GO:0004106">
    <property type="term" value="F:chorismate mutase activity"/>
    <property type="evidence" value="ECO:0007669"/>
    <property type="project" value="UniProtKB-EC"/>
</dbReference>
<evidence type="ECO:0000256" key="10">
    <source>
        <dbReference type="ARBA" id="ARBA00022605"/>
    </source>
</evidence>
<organism evidence="23 24">
    <name type="scientific">Candidatus Avacidaminococcus intestinavium</name>
    <dbReference type="NCBI Taxonomy" id="2840684"/>
    <lineage>
        <taxon>Bacteria</taxon>
        <taxon>Bacillati</taxon>
        <taxon>Bacillota</taxon>
        <taxon>Negativicutes</taxon>
        <taxon>Acidaminococcales</taxon>
        <taxon>Acidaminococcaceae</taxon>
        <taxon>Acidaminococcaceae incertae sedis</taxon>
        <taxon>Candidatus Avacidaminococcus</taxon>
    </lineage>
</organism>
<evidence type="ECO:0000256" key="2">
    <source>
        <dbReference type="ARBA" id="ARBA00002364"/>
    </source>
</evidence>
<keyword evidence="13" id="KW-0413">Isomerase</keyword>
<dbReference type="PROSITE" id="PS51168">
    <property type="entry name" value="CHORISMATE_MUT_2"/>
    <property type="match status" value="1"/>
</dbReference>
<evidence type="ECO:0000256" key="1">
    <source>
        <dbReference type="ARBA" id="ARBA00000824"/>
    </source>
</evidence>
<dbReference type="CDD" id="cd13631">
    <property type="entry name" value="PBP2_Ct-PDT_like"/>
    <property type="match status" value="1"/>
</dbReference>
<dbReference type="Pfam" id="PF01817">
    <property type="entry name" value="CM_2"/>
    <property type="match status" value="1"/>
</dbReference>
<keyword evidence="14" id="KW-0456">Lyase</keyword>
<feature type="site" description="Essential for prephenate dehydratase activity" evidence="19">
    <location>
        <position position="280"/>
    </location>
</feature>
<reference evidence="23" key="1">
    <citation type="submission" date="2020-10" db="EMBL/GenBank/DDBJ databases">
        <authorList>
            <person name="Gilroy R."/>
        </authorList>
    </citation>
    <scope>NUCLEOTIDE SEQUENCE</scope>
    <source>
        <strain evidence="23">CHK160-1198</strain>
    </source>
</reference>
<evidence type="ECO:0000313" key="24">
    <source>
        <dbReference type="Proteomes" id="UP000824099"/>
    </source>
</evidence>
<evidence type="ECO:0000256" key="12">
    <source>
        <dbReference type="ARBA" id="ARBA00023222"/>
    </source>
</evidence>
<dbReference type="SUPFAM" id="SSF48600">
    <property type="entry name" value="Chorismate mutase II"/>
    <property type="match status" value="1"/>
</dbReference>
<dbReference type="GO" id="GO:0005737">
    <property type="term" value="C:cytoplasm"/>
    <property type="evidence" value="ECO:0007669"/>
    <property type="project" value="UniProtKB-SubCell"/>
</dbReference>
<evidence type="ECO:0000256" key="15">
    <source>
        <dbReference type="ARBA" id="ARBA00023268"/>
    </source>
</evidence>
<accession>A0A9D1MPH0</accession>
<protein>
    <recommendedName>
        <fullName evidence="7">Bifunctional chorismate mutase/prephenate dehydratase</fullName>
        <ecNumber evidence="6">4.2.1.51</ecNumber>
    </recommendedName>
    <alternativeName>
        <fullName evidence="17">Chorismate mutase-prephenate dehydratase</fullName>
    </alternativeName>
    <alternativeName>
        <fullName evidence="8">Prephenate dehydratase</fullName>
    </alternativeName>
    <alternativeName>
        <fullName evidence="16">p-protein</fullName>
    </alternativeName>
</protein>
<evidence type="ECO:0000256" key="16">
    <source>
        <dbReference type="ARBA" id="ARBA00031175"/>
    </source>
</evidence>
<dbReference type="InterPro" id="IPR002701">
    <property type="entry name" value="CM_II_prokaryot"/>
</dbReference>
<dbReference type="Pfam" id="PF00800">
    <property type="entry name" value="PDT"/>
    <property type="match status" value="1"/>
</dbReference>
<keyword evidence="9" id="KW-0963">Cytoplasm</keyword>
<evidence type="ECO:0000256" key="9">
    <source>
        <dbReference type="ARBA" id="ARBA00022490"/>
    </source>
</evidence>
<evidence type="ECO:0000256" key="5">
    <source>
        <dbReference type="ARBA" id="ARBA00004817"/>
    </source>
</evidence>
<dbReference type="InterPro" id="IPR001086">
    <property type="entry name" value="Preph_deHydtase"/>
</dbReference>
<feature type="domain" description="ACT" evidence="22">
    <location>
        <begin position="299"/>
        <end position="376"/>
    </location>
</feature>
<dbReference type="SUPFAM" id="SSF53850">
    <property type="entry name" value="Periplasmic binding protein-like II"/>
    <property type="match status" value="1"/>
</dbReference>
<evidence type="ECO:0000313" key="23">
    <source>
        <dbReference type="EMBL" id="HIU64091.1"/>
    </source>
</evidence>
<evidence type="ECO:0000256" key="8">
    <source>
        <dbReference type="ARBA" id="ARBA00021872"/>
    </source>
</evidence>
<dbReference type="InterPro" id="IPR036263">
    <property type="entry name" value="Chorismate_II_sf"/>
</dbReference>
<dbReference type="InterPro" id="IPR036979">
    <property type="entry name" value="CM_dom_sf"/>
</dbReference>
<dbReference type="Proteomes" id="UP000824099">
    <property type="component" value="Unassembled WGS sequence"/>
</dbReference>
<dbReference type="AlphaFoldDB" id="A0A9D1MPH0"/>
<evidence type="ECO:0000256" key="7">
    <source>
        <dbReference type="ARBA" id="ARBA00014401"/>
    </source>
</evidence>
<evidence type="ECO:0000256" key="13">
    <source>
        <dbReference type="ARBA" id="ARBA00023235"/>
    </source>
</evidence>
<evidence type="ECO:0000256" key="4">
    <source>
        <dbReference type="ARBA" id="ARBA00004741"/>
    </source>
</evidence>
<evidence type="ECO:0000256" key="19">
    <source>
        <dbReference type="PIRSR" id="PIRSR001500-2"/>
    </source>
</evidence>
<evidence type="ECO:0000256" key="14">
    <source>
        <dbReference type="ARBA" id="ARBA00023239"/>
    </source>
</evidence>
<evidence type="ECO:0000259" key="21">
    <source>
        <dbReference type="PROSITE" id="PS51171"/>
    </source>
</evidence>
<sequence>MKKTDLQTIRQTIDRIDRELAVLFEERMAVVRAVAEYKKANDLPLRDKVREAQVLAKCQELVQDAANASGLQRLMTEIIEISCSEEAELMSEEVTVKAAERQREPIPLVVAYQGVPGAYSHLAVQQYFVGRSIEEQHYTLFEDVVQAVKKGEAYYGVLPIENSSTGGITEVYDLLRRYDCFIVGEKCVKVEHHLLANPGAKLPEISEVYSHPQGFAQCRPFFKEHPWLRQVTHFNTAKAAELVSQSKNLSLAAVAGKQAAVQYGLEIVAANINANKNNYTRFIVISNQPKECPAANKITLVAGLKHEPGSLYKLLGAVYNQGLNMLSIESRPVEERSWEYFFHIDISGNLGEAKVQAALAEVRANSTYCKLLGNYQRDQMARSLKE</sequence>
<proteinExistence type="predicted"/>
<dbReference type="PANTHER" id="PTHR21022">
    <property type="entry name" value="PREPHENATE DEHYDRATASE P PROTEIN"/>
    <property type="match status" value="1"/>
</dbReference>
<evidence type="ECO:0000256" key="11">
    <source>
        <dbReference type="ARBA" id="ARBA00023141"/>
    </source>
</evidence>
<dbReference type="Gene3D" id="3.40.190.10">
    <property type="entry name" value="Periplasmic binding protein-like II"/>
    <property type="match status" value="2"/>
</dbReference>
<evidence type="ECO:0000259" key="22">
    <source>
        <dbReference type="PROSITE" id="PS51671"/>
    </source>
</evidence>
<dbReference type="Gene3D" id="1.20.59.10">
    <property type="entry name" value="Chorismate mutase"/>
    <property type="match status" value="1"/>
</dbReference>
<dbReference type="InterPro" id="IPR008242">
    <property type="entry name" value="Chor_mutase/pphenate_deHydtase"/>
</dbReference>
<dbReference type="GO" id="GO:0004664">
    <property type="term" value="F:prephenate dehydratase activity"/>
    <property type="evidence" value="ECO:0007669"/>
    <property type="project" value="UniProtKB-EC"/>
</dbReference>
<comment type="subcellular location">
    <subcellularLocation>
        <location evidence="3">Cytoplasm</location>
    </subcellularLocation>
</comment>
<comment type="caution">
    <text evidence="23">The sequence shown here is derived from an EMBL/GenBank/DDBJ whole genome shotgun (WGS) entry which is preliminary data.</text>
</comment>
<keyword evidence="15" id="KW-0511">Multifunctional enzyme</keyword>
<dbReference type="PROSITE" id="PS51671">
    <property type="entry name" value="ACT"/>
    <property type="match status" value="1"/>
</dbReference>
<keyword evidence="12" id="KW-0584">Phenylalanine biosynthesis</keyword>
<reference evidence="23" key="2">
    <citation type="journal article" date="2021" name="PeerJ">
        <title>Extensive microbial diversity within the chicken gut microbiome revealed by metagenomics and culture.</title>
        <authorList>
            <person name="Gilroy R."/>
            <person name="Ravi A."/>
            <person name="Getino M."/>
            <person name="Pursley I."/>
            <person name="Horton D.L."/>
            <person name="Alikhan N.F."/>
            <person name="Baker D."/>
            <person name="Gharbi K."/>
            <person name="Hall N."/>
            <person name="Watson M."/>
            <person name="Adriaenssens E.M."/>
            <person name="Foster-Nyarko E."/>
            <person name="Jarju S."/>
            <person name="Secka A."/>
            <person name="Antonio M."/>
            <person name="Oren A."/>
            <person name="Chaudhuri R.R."/>
            <person name="La Ragione R."/>
            <person name="Hildebrand F."/>
            <person name="Pallen M.J."/>
        </authorList>
    </citation>
    <scope>NUCLEOTIDE SEQUENCE</scope>
    <source>
        <strain evidence="23">CHK160-1198</strain>
    </source>
</reference>
<dbReference type="GO" id="GO:0046417">
    <property type="term" value="P:chorismate metabolic process"/>
    <property type="evidence" value="ECO:0007669"/>
    <property type="project" value="InterPro"/>
</dbReference>
<comment type="catalytic activity">
    <reaction evidence="1">
        <text>chorismate = prephenate</text>
        <dbReference type="Rhea" id="RHEA:13897"/>
        <dbReference type="ChEBI" id="CHEBI:29748"/>
        <dbReference type="ChEBI" id="CHEBI:29934"/>
        <dbReference type="EC" id="5.4.99.5"/>
    </reaction>
</comment>
<dbReference type="PIRSF" id="PIRSF001500">
    <property type="entry name" value="Chor_mut_pdt_Ppr"/>
    <property type="match status" value="1"/>
</dbReference>
<dbReference type="EC" id="4.2.1.51" evidence="6"/>
<dbReference type="SMART" id="SM00830">
    <property type="entry name" value="CM_2"/>
    <property type="match status" value="1"/>
</dbReference>
<keyword evidence="10" id="KW-0028">Amino-acid biosynthesis</keyword>
<evidence type="ECO:0000256" key="17">
    <source>
        <dbReference type="ARBA" id="ARBA00031520"/>
    </source>
</evidence>
<dbReference type="CDD" id="cd04905">
    <property type="entry name" value="ACT_CM-PDT"/>
    <property type="match status" value="1"/>
</dbReference>
<dbReference type="InterPro" id="IPR002912">
    <property type="entry name" value="ACT_dom"/>
</dbReference>
<dbReference type="PROSITE" id="PS51171">
    <property type="entry name" value="PREPHENATE_DEHYDR_3"/>
    <property type="match status" value="1"/>
</dbReference>
<comment type="pathway">
    <text evidence="4">Amino-acid biosynthesis; L-phenylalanine biosynthesis; phenylpyruvate from prephenate: step 1/1.</text>
</comment>
<keyword evidence="11" id="KW-0057">Aromatic amino acid biosynthesis</keyword>
<feature type="domain" description="Prephenate dehydratase" evidence="21">
    <location>
        <begin position="109"/>
        <end position="287"/>
    </location>
</feature>
<comment type="pathway">
    <text evidence="5">Metabolic intermediate biosynthesis; prephenate biosynthesis; prephenate from chorismate: step 1/1.</text>
</comment>
<comment type="catalytic activity">
    <reaction evidence="18">
        <text>prephenate + H(+) = 3-phenylpyruvate + CO2 + H2O</text>
        <dbReference type="Rhea" id="RHEA:21648"/>
        <dbReference type="ChEBI" id="CHEBI:15377"/>
        <dbReference type="ChEBI" id="CHEBI:15378"/>
        <dbReference type="ChEBI" id="CHEBI:16526"/>
        <dbReference type="ChEBI" id="CHEBI:18005"/>
        <dbReference type="ChEBI" id="CHEBI:29934"/>
        <dbReference type="EC" id="4.2.1.51"/>
    </reaction>
</comment>